<protein>
    <submittedName>
        <fullName evidence="1">Uncharacterized protein</fullName>
    </submittedName>
</protein>
<keyword evidence="2" id="KW-1185">Reference proteome</keyword>
<dbReference type="Proteomes" id="UP000294662">
    <property type="component" value="Unassembled WGS sequence"/>
</dbReference>
<organism evidence="1 2">
    <name type="scientific">Antarcticimicrobium sediminis</name>
    <dbReference type="NCBI Taxonomy" id="2546227"/>
    <lineage>
        <taxon>Bacteria</taxon>
        <taxon>Pseudomonadati</taxon>
        <taxon>Pseudomonadota</taxon>
        <taxon>Alphaproteobacteria</taxon>
        <taxon>Rhodobacterales</taxon>
        <taxon>Paracoccaceae</taxon>
        <taxon>Antarcticimicrobium</taxon>
    </lineage>
</organism>
<dbReference type="OrthoDB" id="9899894at2"/>
<sequence>MKLGKLIELAGGSKNDFDGAKRRELLPFKPKVGYSANSDGKVSTFVQHGPYTLADAVLFKVYLDLVRSGMVGKDARAFARAVGSFGHIPRGISKVDHKTPNFLDHAGDDLWIAREVFTANHFSDPRLDPKDGQYFEVKHWAGTRSDIDQFIAMQNASQVEDERQTMSLHIYNLSKSVREVRNKADVLGMVEAKDKGPYRAPAGFL</sequence>
<comment type="caution">
    <text evidence="1">The sequence shown here is derived from an EMBL/GenBank/DDBJ whole genome shotgun (WGS) entry which is preliminary data.</text>
</comment>
<dbReference type="AlphaFoldDB" id="A0A4R5ENW5"/>
<dbReference type="RefSeq" id="WP_132830426.1">
    <property type="nucleotide sequence ID" value="NZ_SMFP01000010.1"/>
</dbReference>
<gene>
    <name evidence="1" type="ORF">E1B25_15510</name>
</gene>
<reference evidence="1 2" key="1">
    <citation type="submission" date="2019-03" db="EMBL/GenBank/DDBJ databases">
        <authorList>
            <person name="Zhang S."/>
        </authorList>
    </citation>
    <scope>NUCLEOTIDE SEQUENCE [LARGE SCALE GENOMIC DNA]</scope>
    <source>
        <strain evidence="1 2">S4J41</strain>
    </source>
</reference>
<accession>A0A4R5ENW5</accession>
<name>A0A4R5ENW5_9RHOB</name>
<evidence type="ECO:0000313" key="2">
    <source>
        <dbReference type="Proteomes" id="UP000294662"/>
    </source>
</evidence>
<dbReference type="EMBL" id="SMFP01000010">
    <property type="protein sequence ID" value="TDE36314.1"/>
    <property type="molecule type" value="Genomic_DNA"/>
</dbReference>
<proteinExistence type="predicted"/>
<evidence type="ECO:0000313" key="1">
    <source>
        <dbReference type="EMBL" id="TDE36314.1"/>
    </source>
</evidence>